<protein>
    <submittedName>
        <fullName evidence="1">Uncharacterized protein</fullName>
    </submittedName>
</protein>
<comment type="caution">
    <text evidence="1">The sequence shown here is derived from an EMBL/GenBank/DDBJ whole genome shotgun (WGS) entry which is preliminary data.</text>
</comment>
<evidence type="ECO:0000313" key="2">
    <source>
        <dbReference type="Proteomes" id="UP000821865"/>
    </source>
</evidence>
<name>A0ACB8DXZ6_DERSI</name>
<gene>
    <name evidence="1" type="ORF">HPB49_007536</name>
</gene>
<keyword evidence="2" id="KW-1185">Reference proteome</keyword>
<dbReference type="Proteomes" id="UP000821865">
    <property type="component" value="Chromosome 1"/>
</dbReference>
<organism evidence="1 2">
    <name type="scientific">Dermacentor silvarum</name>
    <name type="common">Tick</name>
    <dbReference type="NCBI Taxonomy" id="543639"/>
    <lineage>
        <taxon>Eukaryota</taxon>
        <taxon>Metazoa</taxon>
        <taxon>Ecdysozoa</taxon>
        <taxon>Arthropoda</taxon>
        <taxon>Chelicerata</taxon>
        <taxon>Arachnida</taxon>
        <taxon>Acari</taxon>
        <taxon>Parasitiformes</taxon>
        <taxon>Ixodida</taxon>
        <taxon>Ixodoidea</taxon>
        <taxon>Ixodidae</taxon>
        <taxon>Rhipicephalinae</taxon>
        <taxon>Dermacentor</taxon>
    </lineage>
</organism>
<proteinExistence type="predicted"/>
<reference evidence="1" key="1">
    <citation type="submission" date="2020-05" db="EMBL/GenBank/DDBJ databases">
        <title>Large-scale comparative analyses of tick genomes elucidate their genetic diversity and vector capacities.</title>
        <authorList>
            <person name="Jia N."/>
            <person name="Wang J."/>
            <person name="Shi W."/>
            <person name="Du L."/>
            <person name="Sun Y."/>
            <person name="Zhan W."/>
            <person name="Jiang J."/>
            <person name="Wang Q."/>
            <person name="Zhang B."/>
            <person name="Ji P."/>
            <person name="Sakyi L.B."/>
            <person name="Cui X."/>
            <person name="Yuan T."/>
            <person name="Jiang B."/>
            <person name="Yang W."/>
            <person name="Lam T.T.-Y."/>
            <person name="Chang Q."/>
            <person name="Ding S."/>
            <person name="Wang X."/>
            <person name="Zhu J."/>
            <person name="Ruan X."/>
            <person name="Zhao L."/>
            <person name="Wei J."/>
            <person name="Que T."/>
            <person name="Du C."/>
            <person name="Cheng J."/>
            <person name="Dai P."/>
            <person name="Han X."/>
            <person name="Huang E."/>
            <person name="Gao Y."/>
            <person name="Liu J."/>
            <person name="Shao H."/>
            <person name="Ye R."/>
            <person name="Li L."/>
            <person name="Wei W."/>
            <person name="Wang X."/>
            <person name="Wang C."/>
            <person name="Yang T."/>
            <person name="Huo Q."/>
            <person name="Li W."/>
            <person name="Guo W."/>
            <person name="Chen H."/>
            <person name="Zhou L."/>
            <person name="Ni X."/>
            <person name="Tian J."/>
            <person name="Zhou Y."/>
            <person name="Sheng Y."/>
            <person name="Liu T."/>
            <person name="Pan Y."/>
            <person name="Xia L."/>
            <person name="Li J."/>
            <person name="Zhao F."/>
            <person name="Cao W."/>
        </authorList>
    </citation>
    <scope>NUCLEOTIDE SEQUENCE</scope>
    <source>
        <strain evidence="1">Dsil-2018</strain>
    </source>
</reference>
<evidence type="ECO:0000313" key="1">
    <source>
        <dbReference type="EMBL" id="KAH7978959.1"/>
    </source>
</evidence>
<dbReference type="EMBL" id="CM023470">
    <property type="protein sequence ID" value="KAH7978959.1"/>
    <property type="molecule type" value="Genomic_DNA"/>
</dbReference>
<accession>A0ACB8DXZ6</accession>
<sequence>MGVTVEGQRITQEEMDTSKGWKEVRHRRSHRQTSQHRESTLSPTWPEKRNDNPKKGRLEQEEDIICPNNYQNILIIRTSDQEHNNKYQEVSRINIRDKFYETNAYETAPDMTAKGVIRGIPLDEGPRDITAAVVTNKNPTAIAAKRIRQRCSDAPCTGNKWISVTNATDLDTEQMYVPTQTTRFVLDVEQQTQTKSIGAKLSASYAARTIQPRLRRAKPNSRSASSLNRGNGRDCNENYNENMKMLSQEKTGQSLVEGQTPGKDDRDREQGLLPPPDPYLGRAPGHRGHDPDPDLGPRTRPPTSASTTTTVSWADVVDGKRPGTGGDTAINNKIKELKHENAQLRIMLARMSDEIKSLKDEKSQLNQVTSAPHASTKDPTKVPDDEMDEGDNPPPLKRKEGSPRSRSHGQNQSGEARWTEQLLHIVLRPCVGLLLLPLRAAKLARDSEMSHPRLFYVEGGVDIGSNTGSLGVSLATLDCAGIRDGAMDIANASTKTRKKLVAYAAFRRNLNAAGQQSSSLSPHRGDQPPVKSLQQIRQA</sequence>